<keyword evidence="3" id="KW-1185">Reference proteome</keyword>
<evidence type="ECO:0000256" key="1">
    <source>
        <dbReference type="SAM" id="MobiDB-lite"/>
    </source>
</evidence>
<feature type="region of interest" description="Disordered" evidence="1">
    <location>
        <begin position="1"/>
        <end position="22"/>
    </location>
</feature>
<organism evidence="2 3">
    <name type="scientific">Tetranychus urticae</name>
    <name type="common">Two-spotted spider mite</name>
    <dbReference type="NCBI Taxonomy" id="32264"/>
    <lineage>
        <taxon>Eukaryota</taxon>
        <taxon>Metazoa</taxon>
        <taxon>Ecdysozoa</taxon>
        <taxon>Arthropoda</taxon>
        <taxon>Chelicerata</taxon>
        <taxon>Arachnida</taxon>
        <taxon>Acari</taxon>
        <taxon>Acariformes</taxon>
        <taxon>Trombidiformes</taxon>
        <taxon>Prostigmata</taxon>
        <taxon>Eleutherengona</taxon>
        <taxon>Raphignathae</taxon>
        <taxon>Tetranychoidea</taxon>
        <taxon>Tetranychidae</taxon>
        <taxon>Tetranychus</taxon>
    </lineage>
</organism>
<dbReference type="Proteomes" id="UP000015104">
    <property type="component" value="Unassembled WGS sequence"/>
</dbReference>
<gene>
    <name evidence="2" type="primary">107370744</name>
</gene>
<evidence type="ECO:0000313" key="3">
    <source>
        <dbReference type="Proteomes" id="UP000015104"/>
    </source>
</evidence>
<proteinExistence type="predicted"/>
<reference evidence="3" key="1">
    <citation type="submission" date="2011-08" db="EMBL/GenBank/DDBJ databases">
        <authorList>
            <person name="Rombauts S."/>
        </authorList>
    </citation>
    <scope>NUCLEOTIDE SEQUENCE</scope>
    <source>
        <strain evidence="3">London</strain>
    </source>
</reference>
<dbReference type="EnsemblMetazoa" id="tetur01g15540.1">
    <property type="protein sequence ID" value="tetur01g15540.1"/>
    <property type="gene ID" value="tetur01g15540"/>
</dbReference>
<name>T1JTV5_TETUR</name>
<reference evidence="2" key="2">
    <citation type="submission" date="2015-06" db="UniProtKB">
        <authorList>
            <consortium name="EnsemblMetazoa"/>
        </authorList>
    </citation>
    <scope>IDENTIFICATION</scope>
</reference>
<dbReference type="AlphaFoldDB" id="T1JTV5"/>
<sequence length="465" mass="53414">MDSDSERKINIKTEPTDEEVPEGSSEFFAAIKAHPDAEYLVLAKTPDWLCKKYKINQEDTITRIVGHIPATADSEPEYIIKTVGRVLIDSVTVKMVLDSRLSEVKIKEIVKGKDTLVQRFLLGGPNPSTPLVLSKASRTRMEILRNMEEEKERNTTGRRITDSDRKINIKTEPTDEEFPEDLSEFIGARKAHPNVGRVVKTPDWFCKKIGMAQRDTLTRIIGYVPATADHGPLYRLSTIGRVLVDDEAVKMVKDSFPGTQDSEKDPLLQRFLLDGPEPSARLVLGPSGRLMIETEGMQREKERKSMKRRIMTRKTTEREDKKGEIMESKRVRTEMTERERMERKRIEIEKMERRKTECLSFAFQCTYCGHQSNRLTSLKDHVLGTRTKIDRSRCLQIDCINRLIQDGLLEKYEQDAIPVTCPPPKKQPWAKIACKDSKLIDSEGKFAIPEDIAKEWLKFFKEMPT</sequence>
<dbReference type="KEGG" id="tut:107370744"/>
<evidence type="ECO:0000313" key="2">
    <source>
        <dbReference type="EnsemblMetazoa" id="tetur01g15540.1"/>
    </source>
</evidence>
<feature type="compositionally biased region" description="Basic and acidic residues" evidence="1">
    <location>
        <begin position="1"/>
        <end position="15"/>
    </location>
</feature>
<accession>T1JTV5</accession>
<protein>
    <submittedName>
        <fullName evidence="2">Uncharacterized protein</fullName>
    </submittedName>
</protein>
<dbReference type="HOGENOM" id="CLU_047062_0_0_1"/>
<dbReference type="EMBL" id="CAEY01000486">
    <property type="status" value="NOT_ANNOTATED_CDS"/>
    <property type="molecule type" value="Genomic_DNA"/>
</dbReference>